<feature type="compositionally biased region" description="Basic and acidic residues" evidence="9">
    <location>
        <begin position="7"/>
        <end position="20"/>
    </location>
</feature>
<comment type="function">
    <text evidence="4">Plays a role in RAN-dependent nucleocytoplasmic transport. Alleviates the TNPO1-dependent inhibition of RAN GTPase activity and mediates the dissociation of RAN from proteins involved in transport into the nucleus. Induces a conformation change in the complex formed by XPO1 and RAN that triggers the release of the nuclear export signal of cargo proteins. Promotes the disassembly of the complex formed by RAN and importin beta. Promotes dissociation of RAN from a complex with KPNA2 and CSE1L. Required for normal mitotic spindle assembly and normal progress through mitosis via its effect on RAN. Does not increase the RAN GTPase activity by itself, but increases GTP hydrolysis mediated by RANGAP1. Inhibits RCC1-dependent exchange of RAN-bound GDP by GTP.</text>
</comment>
<evidence type="ECO:0000256" key="6">
    <source>
        <dbReference type="ARBA" id="ARBA00066150"/>
    </source>
</evidence>
<dbReference type="GO" id="GO:0005643">
    <property type="term" value="C:nuclear pore"/>
    <property type="evidence" value="ECO:0007669"/>
    <property type="project" value="TreeGrafter"/>
</dbReference>
<evidence type="ECO:0000313" key="12">
    <source>
        <dbReference type="EMBL" id="CAI8015326.1"/>
    </source>
</evidence>
<protein>
    <recommendedName>
        <fullName evidence="7">Ran-specific GTPase-activating protein</fullName>
    </recommendedName>
    <alternativeName>
        <fullName evidence="8">Ran-binding protein 1</fullName>
    </alternativeName>
</protein>
<evidence type="ECO:0000259" key="11">
    <source>
        <dbReference type="PROSITE" id="PS50229"/>
    </source>
</evidence>
<dbReference type="AlphaFoldDB" id="A0AA35WFF2"/>
<dbReference type="InterPro" id="IPR045255">
    <property type="entry name" value="RanBP1-like"/>
</dbReference>
<dbReference type="GO" id="GO:0005737">
    <property type="term" value="C:cytoplasm"/>
    <property type="evidence" value="ECO:0007669"/>
    <property type="project" value="TreeGrafter"/>
</dbReference>
<dbReference type="PANTHER" id="PTHR23138:SF94">
    <property type="entry name" value="RAN BINDING PROTEIN 1"/>
    <property type="match status" value="1"/>
</dbReference>
<dbReference type="PANTHER" id="PTHR23138">
    <property type="entry name" value="RAN BINDING PROTEIN"/>
    <property type="match status" value="1"/>
</dbReference>
<evidence type="ECO:0000256" key="5">
    <source>
        <dbReference type="ARBA" id="ARBA00061276"/>
    </source>
</evidence>
<dbReference type="FunFam" id="2.30.29.30:FF:000824">
    <property type="entry name" value="Ran-specific GTPase-activating protein"/>
    <property type="match status" value="1"/>
</dbReference>
<evidence type="ECO:0000256" key="1">
    <source>
        <dbReference type="ARBA" id="ARBA00022468"/>
    </source>
</evidence>
<organism evidence="12 13">
    <name type="scientific">Geodia barretti</name>
    <name type="common">Barrett's horny sponge</name>
    <dbReference type="NCBI Taxonomy" id="519541"/>
    <lineage>
        <taxon>Eukaryota</taxon>
        <taxon>Metazoa</taxon>
        <taxon>Porifera</taxon>
        <taxon>Demospongiae</taxon>
        <taxon>Heteroscleromorpha</taxon>
        <taxon>Tetractinellida</taxon>
        <taxon>Astrophorina</taxon>
        <taxon>Geodiidae</taxon>
        <taxon>Geodia</taxon>
    </lineage>
</organism>
<proteinExistence type="inferred from homology"/>
<feature type="domain" description="WH1" evidence="11">
    <location>
        <begin position="34"/>
        <end position="157"/>
    </location>
</feature>
<dbReference type="InterPro" id="IPR011993">
    <property type="entry name" value="PH-like_dom_sf"/>
</dbReference>
<keyword evidence="13" id="KW-1185">Reference proteome</keyword>
<dbReference type="InterPro" id="IPR000697">
    <property type="entry name" value="WH1/EVH1_dom"/>
</dbReference>
<dbReference type="GO" id="GO:0006913">
    <property type="term" value="P:nucleocytoplasmic transport"/>
    <property type="evidence" value="ECO:0007669"/>
    <property type="project" value="InterPro"/>
</dbReference>
<feature type="region of interest" description="Disordered" evidence="9">
    <location>
        <begin position="1"/>
        <end position="20"/>
    </location>
</feature>
<feature type="compositionally biased region" description="Acidic residues" evidence="9">
    <location>
        <begin position="174"/>
        <end position="183"/>
    </location>
</feature>
<keyword evidence="3" id="KW-0007">Acetylation</keyword>
<comment type="similarity">
    <text evidence="5">Belongs to the RANBP1 family.</text>
</comment>
<feature type="compositionally biased region" description="Low complexity" evidence="9">
    <location>
        <begin position="198"/>
        <end position="208"/>
    </location>
</feature>
<name>A0AA35WFF2_GEOBA</name>
<keyword evidence="2" id="KW-0597">Phosphoprotein</keyword>
<dbReference type="GO" id="GO:0005096">
    <property type="term" value="F:GTPase activator activity"/>
    <property type="evidence" value="ECO:0007669"/>
    <property type="project" value="UniProtKB-KW"/>
</dbReference>
<reference evidence="12" key="1">
    <citation type="submission" date="2023-03" db="EMBL/GenBank/DDBJ databases">
        <authorList>
            <person name="Steffen K."/>
            <person name="Cardenas P."/>
        </authorList>
    </citation>
    <scope>NUCLEOTIDE SEQUENCE</scope>
</reference>
<evidence type="ECO:0000259" key="10">
    <source>
        <dbReference type="PROSITE" id="PS50196"/>
    </source>
</evidence>
<dbReference type="Gene3D" id="2.30.29.30">
    <property type="entry name" value="Pleckstrin-homology domain (PH domain)/Phosphotyrosine-binding domain (PTB)"/>
    <property type="match status" value="1"/>
</dbReference>
<dbReference type="EMBL" id="CASHTH010001433">
    <property type="protein sequence ID" value="CAI8015326.1"/>
    <property type="molecule type" value="Genomic_DNA"/>
</dbReference>
<evidence type="ECO:0000256" key="2">
    <source>
        <dbReference type="ARBA" id="ARBA00022553"/>
    </source>
</evidence>
<evidence type="ECO:0000256" key="7">
    <source>
        <dbReference type="ARBA" id="ARBA00067380"/>
    </source>
</evidence>
<gene>
    <name evidence="12" type="ORF">GBAR_LOCUS9500</name>
</gene>
<comment type="caution">
    <text evidence="12">The sequence shown here is derived from an EMBL/GenBank/DDBJ whole genome shotgun (WGS) entry which is preliminary data.</text>
</comment>
<dbReference type="PROSITE" id="PS50229">
    <property type="entry name" value="WH1"/>
    <property type="match status" value="1"/>
</dbReference>
<evidence type="ECO:0000256" key="9">
    <source>
        <dbReference type="SAM" id="MobiDB-lite"/>
    </source>
</evidence>
<sequence length="208" mass="24118">MSTEETTADKEKEEAEPDVHFEPVVELAPVELKTNEEDETELFRMRAKLFRFDCSSQSPEWKERGVGDVKFMEHKSKDRSVRLVMRRDKTHKICANHFITPDMKLTPSSGSDRAWVWTVQADFADEEAKVEQLAIRFKNRENALQFKEQFERCQERAVNSETDDLTSDLKTLNLEEEEEEEKGEETPTPAQTEEEKTGTTTSEDPVPQ</sequence>
<comment type="subunit">
    <text evidence="6">Interacts with RAN (via C-terminus of GTP-bound form) but not with GDP-bound RAN. Identified in a complex composed of RAN, RANGAP1 and RANBP1. Identified in a complex that contains TNPO1, RAN and RANBP1. Identified in a complex that contains CSE1L, KPNA2, RAN and RANBP1. Identified in a complex with nucleotide-free RAN and RCC1.</text>
</comment>
<accession>A0AA35WFF2</accession>
<evidence type="ECO:0000256" key="8">
    <source>
        <dbReference type="ARBA" id="ARBA00081162"/>
    </source>
</evidence>
<dbReference type="InterPro" id="IPR000156">
    <property type="entry name" value="Ran_bind_dom"/>
</dbReference>
<dbReference type="Proteomes" id="UP001174909">
    <property type="component" value="Unassembled WGS sequence"/>
</dbReference>
<dbReference type="SUPFAM" id="SSF50729">
    <property type="entry name" value="PH domain-like"/>
    <property type="match status" value="1"/>
</dbReference>
<keyword evidence="1" id="KW-0343">GTPase activation</keyword>
<feature type="domain" description="RanBD1" evidence="10">
    <location>
        <begin position="20"/>
        <end position="159"/>
    </location>
</feature>
<dbReference type="SMART" id="SM00160">
    <property type="entry name" value="RanBD"/>
    <property type="match status" value="1"/>
</dbReference>
<evidence type="ECO:0000313" key="13">
    <source>
        <dbReference type="Proteomes" id="UP001174909"/>
    </source>
</evidence>
<dbReference type="Pfam" id="PF00638">
    <property type="entry name" value="Ran_BP1"/>
    <property type="match status" value="1"/>
</dbReference>
<dbReference type="CDD" id="cd13179">
    <property type="entry name" value="RanBD_RanBP1"/>
    <property type="match status" value="1"/>
</dbReference>
<evidence type="ECO:0000256" key="3">
    <source>
        <dbReference type="ARBA" id="ARBA00022990"/>
    </source>
</evidence>
<evidence type="ECO:0000256" key="4">
    <source>
        <dbReference type="ARBA" id="ARBA00056716"/>
    </source>
</evidence>
<dbReference type="PROSITE" id="PS50196">
    <property type="entry name" value="RANBD1"/>
    <property type="match status" value="1"/>
</dbReference>
<feature type="region of interest" description="Disordered" evidence="9">
    <location>
        <begin position="155"/>
        <end position="208"/>
    </location>
</feature>
<dbReference type="InterPro" id="IPR045256">
    <property type="entry name" value="RanBP1_RanBD"/>
</dbReference>